<sequence length="163" mass="18127">MESGAITTRQPSMARSNTTSLFGLNIRYADEATRRFWQMVNRRINEAPELSAMLAAGFQPEITGGGGLAWRKNLSDGSFLFVNYYDWDVGGEPDEPIWIGGRYKSAHLPERGTSALLYEEMVCDVTLPVAMAFVEKFEKTYGLGLPAQSPSFLPIREVDHGNT</sequence>
<keyword evidence="2" id="KW-1185">Reference proteome</keyword>
<dbReference type="EMBL" id="BSOS01000052">
    <property type="protein sequence ID" value="GLR67094.1"/>
    <property type="molecule type" value="Genomic_DNA"/>
</dbReference>
<proteinExistence type="predicted"/>
<evidence type="ECO:0000313" key="2">
    <source>
        <dbReference type="Proteomes" id="UP001156641"/>
    </source>
</evidence>
<evidence type="ECO:0000313" key="1">
    <source>
        <dbReference type="EMBL" id="GLR67094.1"/>
    </source>
</evidence>
<protein>
    <submittedName>
        <fullName evidence="1">Uncharacterized protein</fullName>
    </submittedName>
</protein>
<dbReference type="RefSeq" id="WP_284257808.1">
    <property type="nucleotide sequence ID" value="NZ_BSOS01000052.1"/>
</dbReference>
<name>A0ABQ6AAD9_9PROT</name>
<dbReference type="Proteomes" id="UP001156641">
    <property type="component" value="Unassembled WGS sequence"/>
</dbReference>
<gene>
    <name evidence="1" type="ORF">GCM10010909_17750</name>
</gene>
<comment type="caution">
    <text evidence="1">The sequence shown here is derived from an EMBL/GenBank/DDBJ whole genome shotgun (WGS) entry which is preliminary data.</text>
</comment>
<accession>A0ABQ6AAD9</accession>
<reference evidence="2" key="1">
    <citation type="journal article" date="2019" name="Int. J. Syst. Evol. Microbiol.">
        <title>The Global Catalogue of Microorganisms (GCM) 10K type strain sequencing project: providing services to taxonomists for standard genome sequencing and annotation.</title>
        <authorList>
            <consortium name="The Broad Institute Genomics Platform"/>
            <consortium name="The Broad Institute Genome Sequencing Center for Infectious Disease"/>
            <person name="Wu L."/>
            <person name="Ma J."/>
        </authorList>
    </citation>
    <scope>NUCLEOTIDE SEQUENCE [LARGE SCALE GENOMIC DNA]</scope>
    <source>
        <strain evidence="2">NBRC 112502</strain>
    </source>
</reference>
<organism evidence="1 2">
    <name type="scientific">Acidocella aquatica</name>
    <dbReference type="NCBI Taxonomy" id="1922313"/>
    <lineage>
        <taxon>Bacteria</taxon>
        <taxon>Pseudomonadati</taxon>
        <taxon>Pseudomonadota</taxon>
        <taxon>Alphaproteobacteria</taxon>
        <taxon>Acetobacterales</taxon>
        <taxon>Acidocellaceae</taxon>
        <taxon>Acidocella</taxon>
    </lineage>
</organism>